<reference evidence="2 3" key="1">
    <citation type="submission" date="2019-02" db="EMBL/GenBank/DDBJ databases">
        <title>Deep-cultivation of Planctomycetes and their phenomic and genomic characterization uncovers novel biology.</title>
        <authorList>
            <person name="Wiegand S."/>
            <person name="Jogler M."/>
            <person name="Boedeker C."/>
            <person name="Pinto D."/>
            <person name="Vollmers J."/>
            <person name="Rivas-Marin E."/>
            <person name="Kohn T."/>
            <person name="Peeters S.H."/>
            <person name="Heuer A."/>
            <person name="Rast P."/>
            <person name="Oberbeckmann S."/>
            <person name="Bunk B."/>
            <person name="Jeske O."/>
            <person name="Meyerdierks A."/>
            <person name="Storesund J.E."/>
            <person name="Kallscheuer N."/>
            <person name="Luecker S."/>
            <person name="Lage O.M."/>
            <person name="Pohl T."/>
            <person name="Merkel B.J."/>
            <person name="Hornburger P."/>
            <person name="Mueller R.-W."/>
            <person name="Bruemmer F."/>
            <person name="Labrenz M."/>
            <person name="Spormann A.M."/>
            <person name="Op den Camp H."/>
            <person name="Overmann J."/>
            <person name="Amann R."/>
            <person name="Jetten M.S.M."/>
            <person name="Mascher T."/>
            <person name="Medema M.H."/>
            <person name="Devos D.P."/>
            <person name="Kaster A.-K."/>
            <person name="Ovreas L."/>
            <person name="Rohde M."/>
            <person name="Galperin M.Y."/>
            <person name="Jogler C."/>
        </authorList>
    </citation>
    <scope>NUCLEOTIDE SEQUENCE [LARGE SCALE GENOMIC DNA]</scope>
    <source>
        <strain evidence="2 3">Pan181</strain>
    </source>
</reference>
<keyword evidence="1" id="KW-0472">Membrane</keyword>
<name>A0A518AWH7_9BACT</name>
<evidence type="ECO:0000256" key="1">
    <source>
        <dbReference type="SAM" id="Phobius"/>
    </source>
</evidence>
<accession>A0A518AWH7</accession>
<dbReference type="RefSeq" id="WP_145251718.1">
    <property type="nucleotide sequence ID" value="NZ_CP036278.1"/>
</dbReference>
<proteinExistence type="predicted"/>
<protein>
    <submittedName>
        <fullName evidence="2">Uncharacterized protein</fullName>
    </submittedName>
</protein>
<dbReference type="KEGG" id="amuc:Pan181_53070"/>
<feature type="transmembrane region" description="Helical" evidence="1">
    <location>
        <begin position="45"/>
        <end position="65"/>
    </location>
</feature>
<feature type="transmembrane region" description="Helical" evidence="1">
    <location>
        <begin position="16"/>
        <end position="39"/>
    </location>
</feature>
<keyword evidence="1" id="KW-0812">Transmembrane</keyword>
<dbReference type="EMBL" id="CP036278">
    <property type="protein sequence ID" value="QDU59066.1"/>
    <property type="molecule type" value="Genomic_DNA"/>
</dbReference>
<keyword evidence="1" id="KW-1133">Transmembrane helix</keyword>
<dbReference type="AlphaFoldDB" id="A0A518AWH7"/>
<keyword evidence="3" id="KW-1185">Reference proteome</keyword>
<evidence type="ECO:0000313" key="3">
    <source>
        <dbReference type="Proteomes" id="UP000315750"/>
    </source>
</evidence>
<evidence type="ECO:0000313" key="2">
    <source>
        <dbReference type="EMBL" id="QDU59066.1"/>
    </source>
</evidence>
<dbReference type="Proteomes" id="UP000315750">
    <property type="component" value="Chromosome"/>
</dbReference>
<gene>
    <name evidence="2" type="ORF">Pan181_53070</name>
</gene>
<organism evidence="2 3">
    <name type="scientific">Aeoliella mucimassa</name>
    <dbReference type="NCBI Taxonomy" id="2527972"/>
    <lineage>
        <taxon>Bacteria</taxon>
        <taxon>Pseudomonadati</taxon>
        <taxon>Planctomycetota</taxon>
        <taxon>Planctomycetia</taxon>
        <taxon>Pirellulales</taxon>
        <taxon>Lacipirellulaceae</taxon>
        <taxon>Aeoliella</taxon>
    </lineage>
</organism>
<sequence>MSDENPTPQQSRGPRFGIGVLLMVTTLLAVASAGMGGLLRGTDQRAFFVIFVNVTPGIVLLLVGLQKQLSRRRRR</sequence>